<dbReference type="PANTHER" id="PTHR21419">
    <property type="match status" value="1"/>
</dbReference>
<dbReference type="GeneID" id="106468446"/>
<evidence type="ECO:0000313" key="7">
    <source>
        <dbReference type="Proteomes" id="UP000694941"/>
    </source>
</evidence>
<evidence type="ECO:0000259" key="6">
    <source>
        <dbReference type="Pfam" id="PF23727"/>
    </source>
</evidence>
<dbReference type="InterPro" id="IPR028994">
    <property type="entry name" value="Integrin_alpha_N"/>
</dbReference>
<keyword evidence="4 5" id="KW-0472">Membrane</keyword>
<protein>
    <submittedName>
        <fullName evidence="8">Uncharacterized protein LOC106468446 isoform X2</fullName>
    </submittedName>
</protein>
<dbReference type="SUPFAM" id="SSF69318">
    <property type="entry name" value="Integrin alpha N-terminal domain"/>
    <property type="match status" value="1"/>
</dbReference>
<evidence type="ECO:0000256" key="2">
    <source>
        <dbReference type="ARBA" id="ARBA00022692"/>
    </source>
</evidence>
<keyword evidence="3 5" id="KW-1133">Transmembrane helix</keyword>
<dbReference type="InterPro" id="IPR045232">
    <property type="entry name" value="FAM234"/>
</dbReference>
<gene>
    <name evidence="8" type="primary">LOC106468446</name>
</gene>
<proteinExistence type="predicted"/>
<dbReference type="Pfam" id="PF23727">
    <property type="entry name" value="Beta-prop_FAM234A_B"/>
    <property type="match status" value="1"/>
</dbReference>
<keyword evidence="7" id="KW-1185">Reference proteome</keyword>
<reference evidence="8" key="1">
    <citation type="submission" date="2025-08" db="UniProtKB">
        <authorList>
            <consortium name="RefSeq"/>
        </authorList>
    </citation>
    <scope>IDENTIFICATION</scope>
    <source>
        <tissue evidence="8">Muscle</tissue>
    </source>
</reference>
<name>A0ABM1T9D3_LIMPO</name>
<dbReference type="Proteomes" id="UP000694941">
    <property type="component" value="Unplaced"/>
</dbReference>
<evidence type="ECO:0000313" key="8">
    <source>
        <dbReference type="RefSeq" id="XP_022252489.1"/>
    </source>
</evidence>
<evidence type="ECO:0000256" key="5">
    <source>
        <dbReference type="SAM" id="Phobius"/>
    </source>
</evidence>
<accession>A0ABM1T9D3</accession>
<dbReference type="Gene3D" id="2.130.10.10">
    <property type="entry name" value="YVTN repeat-like/Quinoprotein amine dehydrogenase"/>
    <property type="match status" value="1"/>
</dbReference>
<sequence length="718" mass="79569">MATYTEHLELNGLDEEDELTDDEVFTRGGKSIPLDENGISKPLMAPRHRASKTDVLHTRVRKVPPLRVIWGPIIYGLIALGAVIGIICLVVFLINTFMAHLSTSHRLLHTQTQQAILPCTNITVSDIWFQTFPMLTTETAVRLDDINLDGAEDIIMGFGTGADAFYYPPVVCDVYFDGKKACGGGILALNGRTGQEIWRRYTPHEIFGINCNADLDGDKIKDCIGAGRMAGLLAVSGKDGTVIWNFKDSDAKIKTSNMYTPVYINDINSDGVPDLVQIHGGDPLKEPGSPTRLIGRLLVISGRNGQVVQWVEVPDKKESYYSPQILTHPDGSQLVMFGTGGETHGGSLWYISLADLLNGHIEKADTIYTDKYKGIMTPPVLIDITKDGVLDIVMAMFNSSVIAFNGLTFETIWVSHFPSSESYSTPGVGYFNDDDVPDFIVNYQTGPGFPVYYYTQTTILDGRNGQHLLSEPIKMVVGTQSSPLVISAEGFGNDIFLYWVSDCHGVSGESYNLEFSFVHGTTIHEQSRADFCKLRFKEKLFTRMYALNHASGPPGTIMYDSGTLVKPLSEDGKESHSMDIVFATFWFYPAKTQALVPEDRKCIQERLSGEAERFQPESKYYGLDHDAYEEAVTSECLKKSGHDARDEKGTYVNVGEYNPFNRPMGQMTVYRLKISCHCDAVDLPDGQECTNILPFHQQGWSGYMGPKGDSVFIPRPSS</sequence>
<evidence type="ECO:0000256" key="4">
    <source>
        <dbReference type="ARBA" id="ARBA00023136"/>
    </source>
</evidence>
<dbReference type="RefSeq" id="XP_022252489.1">
    <property type="nucleotide sequence ID" value="XM_022396781.1"/>
</dbReference>
<dbReference type="PANTHER" id="PTHR21419:SF36">
    <property type="entry name" value="PROTEIN FAM234A-LIKE"/>
    <property type="match status" value="1"/>
</dbReference>
<keyword evidence="2 5" id="KW-0812">Transmembrane</keyword>
<organism evidence="7 8">
    <name type="scientific">Limulus polyphemus</name>
    <name type="common">Atlantic horseshoe crab</name>
    <dbReference type="NCBI Taxonomy" id="6850"/>
    <lineage>
        <taxon>Eukaryota</taxon>
        <taxon>Metazoa</taxon>
        <taxon>Ecdysozoa</taxon>
        <taxon>Arthropoda</taxon>
        <taxon>Chelicerata</taxon>
        <taxon>Merostomata</taxon>
        <taxon>Xiphosura</taxon>
        <taxon>Limulidae</taxon>
        <taxon>Limulus</taxon>
    </lineage>
</organism>
<dbReference type="InterPro" id="IPR015943">
    <property type="entry name" value="WD40/YVTN_repeat-like_dom_sf"/>
</dbReference>
<evidence type="ECO:0000256" key="1">
    <source>
        <dbReference type="ARBA" id="ARBA00004167"/>
    </source>
</evidence>
<evidence type="ECO:0000256" key="3">
    <source>
        <dbReference type="ARBA" id="ARBA00022989"/>
    </source>
</evidence>
<comment type="subcellular location">
    <subcellularLocation>
        <location evidence="1">Membrane</location>
        <topology evidence="1">Single-pass membrane protein</topology>
    </subcellularLocation>
</comment>
<feature type="domain" description="FAM234A/B beta-propeller" evidence="6">
    <location>
        <begin position="186"/>
        <end position="499"/>
    </location>
</feature>
<dbReference type="InterPro" id="IPR055409">
    <property type="entry name" value="Beta-prop_FAM234A_B"/>
</dbReference>
<feature type="transmembrane region" description="Helical" evidence="5">
    <location>
        <begin position="68"/>
        <end position="94"/>
    </location>
</feature>